<evidence type="ECO:0000313" key="2">
    <source>
        <dbReference type="Proteomes" id="UP000326779"/>
    </source>
</evidence>
<dbReference type="KEGG" id="lhb:D1010_04125"/>
<dbReference type="AlphaFoldDB" id="A0A5P2TQH8"/>
<dbReference type="InterPro" id="IPR006542">
    <property type="entry name" value="DUF1093"/>
</dbReference>
<accession>A0A5P2TQH8</accession>
<dbReference type="InterPro" id="IPR036166">
    <property type="entry name" value="YxeA-like_sf"/>
</dbReference>
<reference evidence="1 2" key="1">
    <citation type="submission" date="2019-10" db="EMBL/GenBank/DDBJ databases">
        <title>The completed genome of Lactobacillus harbinensis M1.</title>
        <authorList>
            <person name="Zheng Y."/>
        </authorList>
    </citation>
    <scope>NUCLEOTIDE SEQUENCE [LARGE SCALE GENOMIC DNA]</scope>
    <source>
        <strain evidence="1 2">M1</strain>
    </source>
</reference>
<organism evidence="1 2">
    <name type="scientific">Schleiferilactobacillus harbinensis</name>
    <dbReference type="NCBI Taxonomy" id="304207"/>
    <lineage>
        <taxon>Bacteria</taxon>
        <taxon>Bacillati</taxon>
        <taxon>Bacillota</taxon>
        <taxon>Bacilli</taxon>
        <taxon>Lactobacillales</taxon>
        <taxon>Lactobacillaceae</taxon>
        <taxon>Schleiferilactobacillus</taxon>
    </lineage>
</organism>
<dbReference type="EMBL" id="CP045143">
    <property type="protein sequence ID" value="QFR22688.1"/>
    <property type="molecule type" value="Genomic_DNA"/>
</dbReference>
<dbReference type="Proteomes" id="UP000326779">
    <property type="component" value="Chromosome"/>
</dbReference>
<dbReference type="Gene3D" id="2.40.50.480">
    <property type="match status" value="1"/>
</dbReference>
<protein>
    <submittedName>
        <fullName evidence="1">DUF1093 domain-containing protein</fullName>
    </submittedName>
</protein>
<sequence>MQVPIILCLTNSLAHNLAGGAILFSINQSEENSMKKILTVILFALLIVAAFFGYRYWNATYNGKTSYAVVKTTPPRTETVDADGKKVTDNGQQLYSYDYTFEFVREDGSKVTVPFEISALDPKPLTQGIYITGKVSQTRVVEGPSPVAADKVPQKVKDQLK</sequence>
<gene>
    <name evidence="1" type="ORF">D1010_04125</name>
</gene>
<dbReference type="Pfam" id="PF06486">
    <property type="entry name" value="DUF1093"/>
    <property type="match status" value="1"/>
</dbReference>
<evidence type="ECO:0000313" key="1">
    <source>
        <dbReference type="EMBL" id="QFR22688.1"/>
    </source>
</evidence>
<proteinExistence type="predicted"/>
<name>A0A5P2TQH8_9LACO</name>
<dbReference type="SUPFAM" id="SSF159121">
    <property type="entry name" value="BC4932-like"/>
    <property type="match status" value="1"/>
</dbReference>